<sequence>MCSKNNDHEDLLERARKLREQATLMEENLRAHAPRPTSSSSSFRSPTTSSPMVEYTELENSIWTISYRFSSQPPLENNDNYNKKDSNAMPFRTFYSGNFRIRLKDDGYSEYLSTESDFSSSKSDIRIVKIWGWDKETSNEDDQNYLLFSMDVKLPGSDPDLPNQTERYYFQARIDWGTPEGKSILQLREGTITVKKDVAEQTKGRWGLFNVAGILSQFRYCGDFIAKATAS</sequence>
<feature type="region of interest" description="Disordered" evidence="1">
    <location>
        <begin position="27"/>
        <end position="51"/>
    </location>
</feature>
<reference evidence="2" key="1">
    <citation type="journal article" date="2021" name="Sci. Rep.">
        <title>Diploid genomic architecture of Nitzschia inconspicua, an elite biomass production diatom.</title>
        <authorList>
            <person name="Oliver A."/>
            <person name="Podell S."/>
            <person name="Pinowska A."/>
            <person name="Traller J.C."/>
            <person name="Smith S.R."/>
            <person name="McClure R."/>
            <person name="Beliaev A."/>
            <person name="Bohutskyi P."/>
            <person name="Hill E.A."/>
            <person name="Rabines A."/>
            <person name="Zheng H."/>
            <person name="Allen L.Z."/>
            <person name="Kuo A."/>
            <person name="Grigoriev I.V."/>
            <person name="Allen A.E."/>
            <person name="Hazlebeck D."/>
            <person name="Allen E.E."/>
        </authorList>
    </citation>
    <scope>NUCLEOTIDE SEQUENCE</scope>
    <source>
        <strain evidence="2">Hildebrandi</strain>
    </source>
</reference>
<name>A0A9K3LBB1_9STRA</name>
<keyword evidence="3" id="KW-1185">Reference proteome</keyword>
<proteinExistence type="predicted"/>
<dbReference type="EMBL" id="JAGRRH010000014">
    <property type="protein sequence ID" value="KAG7358838.1"/>
    <property type="molecule type" value="Genomic_DNA"/>
</dbReference>
<gene>
    <name evidence="2" type="ORF">IV203_015427</name>
</gene>
<dbReference type="AlphaFoldDB" id="A0A9K3LBB1"/>
<evidence type="ECO:0000256" key="1">
    <source>
        <dbReference type="SAM" id="MobiDB-lite"/>
    </source>
</evidence>
<protein>
    <submittedName>
        <fullName evidence="2">Uncharacterized protein</fullName>
    </submittedName>
</protein>
<comment type="caution">
    <text evidence="2">The sequence shown here is derived from an EMBL/GenBank/DDBJ whole genome shotgun (WGS) entry which is preliminary data.</text>
</comment>
<evidence type="ECO:0000313" key="2">
    <source>
        <dbReference type="EMBL" id="KAG7358838.1"/>
    </source>
</evidence>
<reference evidence="2" key="2">
    <citation type="submission" date="2021-04" db="EMBL/GenBank/DDBJ databases">
        <authorList>
            <person name="Podell S."/>
        </authorList>
    </citation>
    <scope>NUCLEOTIDE SEQUENCE</scope>
    <source>
        <strain evidence="2">Hildebrandi</strain>
    </source>
</reference>
<feature type="compositionally biased region" description="Low complexity" evidence="1">
    <location>
        <begin position="34"/>
        <end position="51"/>
    </location>
</feature>
<accession>A0A9K3LBB1</accession>
<organism evidence="2 3">
    <name type="scientific">Nitzschia inconspicua</name>
    <dbReference type="NCBI Taxonomy" id="303405"/>
    <lineage>
        <taxon>Eukaryota</taxon>
        <taxon>Sar</taxon>
        <taxon>Stramenopiles</taxon>
        <taxon>Ochrophyta</taxon>
        <taxon>Bacillariophyta</taxon>
        <taxon>Bacillariophyceae</taxon>
        <taxon>Bacillariophycidae</taxon>
        <taxon>Bacillariales</taxon>
        <taxon>Bacillariaceae</taxon>
        <taxon>Nitzschia</taxon>
    </lineage>
</organism>
<dbReference type="Proteomes" id="UP000693970">
    <property type="component" value="Unassembled WGS sequence"/>
</dbReference>
<dbReference type="OrthoDB" id="45725at2759"/>
<evidence type="ECO:0000313" key="3">
    <source>
        <dbReference type="Proteomes" id="UP000693970"/>
    </source>
</evidence>